<protein>
    <submittedName>
        <fullName evidence="1">Uncharacterized protein</fullName>
    </submittedName>
</protein>
<keyword evidence="2" id="KW-1185">Reference proteome</keyword>
<gene>
    <name evidence="1" type="ORF">ATANTOWER_025205</name>
</gene>
<proteinExistence type="predicted"/>
<dbReference type="EMBL" id="JAHUTI010068848">
    <property type="protein sequence ID" value="MED6253547.1"/>
    <property type="molecule type" value="Genomic_DNA"/>
</dbReference>
<dbReference type="Proteomes" id="UP001345963">
    <property type="component" value="Unassembled WGS sequence"/>
</dbReference>
<evidence type="ECO:0000313" key="2">
    <source>
        <dbReference type="Proteomes" id="UP001345963"/>
    </source>
</evidence>
<comment type="caution">
    <text evidence="1">The sequence shown here is derived from an EMBL/GenBank/DDBJ whole genome shotgun (WGS) entry which is preliminary data.</text>
</comment>
<reference evidence="1 2" key="1">
    <citation type="submission" date="2021-07" db="EMBL/GenBank/DDBJ databases">
        <authorList>
            <person name="Palmer J.M."/>
        </authorList>
    </citation>
    <scope>NUCLEOTIDE SEQUENCE [LARGE SCALE GENOMIC DNA]</scope>
    <source>
        <strain evidence="1 2">AT_MEX2019</strain>
        <tissue evidence="1">Muscle</tissue>
    </source>
</reference>
<sequence>MIQHVKTMFSPHVASWWELYPCFEGREGMKERVGDRSVPVASVFSLSVTPASNYISTNAKSAGLFTFLVQRSRDSYIYICLKSILNGKSRYRCSIVAVTNAFE</sequence>
<name>A0ABU7BSF2_9TELE</name>
<accession>A0ABU7BSF2</accession>
<organism evidence="1 2">
    <name type="scientific">Ataeniobius toweri</name>
    <dbReference type="NCBI Taxonomy" id="208326"/>
    <lineage>
        <taxon>Eukaryota</taxon>
        <taxon>Metazoa</taxon>
        <taxon>Chordata</taxon>
        <taxon>Craniata</taxon>
        <taxon>Vertebrata</taxon>
        <taxon>Euteleostomi</taxon>
        <taxon>Actinopterygii</taxon>
        <taxon>Neopterygii</taxon>
        <taxon>Teleostei</taxon>
        <taxon>Neoteleostei</taxon>
        <taxon>Acanthomorphata</taxon>
        <taxon>Ovalentaria</taxon>
        <taxon>Atherinomorphae</taxon>
        <taxon>Cyprinodontiformes</taxon>
        <taxon>Goodeidae</taxon>
        <taxon>Ataeniobius</taxon>
    </lineage>
</organism>
<evidence type="ECO:0000313" key="1">
    <source>
        <dbReference type="EMBL" id="MED6253547.1"/>
    </source>
</evidence>